<feature type="coiled-coil region" evidence="1">
    <location>
        <begin position="86"/>
        <end position="113"/>
    </location>
</feature>
<dbReference type="GO" id="GO:0042274">
    <property type="term" value="P:ribosomal small subunit biogenesis"/>
    <property type="evidence" value="ECO:0007669"/>
    <property type="project" value="TreeGrafter"/>
</dbReference>
<reference evidence="3" key="1">
    <citation type="submission" date="2018-02" db="EMBL/GenBank/DDBJ databases">
        <title>Rhizophora mucronata_Transcriptome.</title>
        <authorList>
            <person name="Meera S.P."/>
            <person name="Sreeshan A."/>
            <person name="Augustine A."/>
        </authorList>
    </citation>
    <scope>NUCLEOTIDE SEQUENCE</scope>
    <source>
        <tissue evidence="3">Leaf</tissue>
    </source>
</reference>
<organism evidence="3">
    <name type="scientific">Rhizophora mucronata</name>
    <name type="common">Asiatic mangrove</name>
    <dbReference type="NCBI Taxonomy" id="61149"/>
    <lineage>
        <taxon>Eukaryota</taxon>
        <taxon>Viridiplantae</taxon>
        <taxon>Streptophyta</taxon>
        <taxon>Embryophyta</taxon>
        <taxon>Tracheophyta</taxon>
        <taxon>Spermatophyta</taxon>
        <taxon>Magnoliopsida</taxon>
        <taxon>eudicotyledons</taxon>
        <taxon>Gunneridae</taxon>
        <taxon>Pentapetalae</taxon>
        <taxon>rosids</taxon>
        <taxon>fabids</taxon>
        <taxon>Malpighiales</taxon>
        <taxon>Rhizophoraceae</taxon>
        <taxon>Rhizophora</taxon>
    </lineage>
</organism>
<dbReference type="GO" id="GO:0003723">
    <property type="term" value="F:RNA binding"/>
    <property type="evidence" value="ECO:0007669"/>
    <property type="project" value="TreeGrafter"/>
</dbReference>
<accession>A0A2P2PCL8</accession>
<sequence>MKKKWQNLVNKPEPEIDLKSFIHESSQFFDKLIELIPANFYLTTDDKEKAWFQGLGKDEKALAKKESRENLKKQLRDRLEPEKSSKTTLDLLMQNLEKENANVKSDEEELEINLMISGLEGDGLSATYEELRQGLHLKIEVF</sequence>
<evidence type="ECO:0000256" key="1">
    <source>
        <dbReference type="SAM" id="Coils"/>
    </source>
</evidence>
<protein>
    <recommendedName>
        <fullName evidence="2">Ribosomal RNA-processing protein 14 N-terminal domain-containing protein</fullName>
    </recommendedName>
</protein>
<dbReference type="AlphaFoldDB" id="A0A2P2PCL8"/>
<proteinExistence type="predicted"/>
<dbReference type="PANTHER" id="PTHR14369">
    <property type="entry name" value="SURFEIT LOCUS PROTEIN 6"/>
    <property type="match status" value="1"/>
</dbReference>
<dbReference type="GO" id="GO:0042273">
    <property type="term" value="P:ribosomal large subunit biogenesis"/>
    <property type="evidence" value="ECO:0007669"/>
    <property type="project" value="TreeGrafter"/>
</dbReference>
<evidence type="ECO:0000259" key="2">
    <source>
        <dbReference type="Pfam" id="PF15459"/>
    </source>
</evidence>
<dbReference type="Pfam" id="PF15459">
    <property type="entry name" value="RRP14"/>
    <property type="match status" value="1"/>
</dbReference>
<dbReference type="GO" id="GO:0003677">
    <property type="term" value="F:DNA binding"/>
    <property type="evidence" value="ECO:0007669"/>
    <property type="project" value="TreeGrafter"/>
</dbReference>
<dbReference type="InterPro" id="IPR007019">
    <property type="entry name" value="SURF6"/>
</dbReference>
<dbReference type="GO" id="GO:0005730">
    <property type="term" value="C:nucleolus"/>
    <property type="evidence" value="ECO:0007669"/>
    <property type="project" value="TreeGrafter"/>
</dbReference>
<dbReference type="PANTHER" id="PTHR14369:SF0">
    <property type="entry name" value="SURFEIT LOCUS PROTEIN 6"/>
    <property type="match status" value="1"/>
</dbReference>
<feature type="domain" description="Ribosomal RNA-processing protein 14 N-terminal" evidence="2">
    <location>
        <begin position="22"/>
        <end position="82"/>
    </location>
</feature>
<dbReference type="InterPro" id="IPR029188">
    <property type="entry name" value="Rrp14_N"/>
</dbReference>
<name>A0A2P2PCL8_RHIMU</name>
<dbReference type="EMBL" id="GGEC01071998">
    <property type="protein sequence ID" value="MBX52482.1"/>
    <property type="molecule type" value="Transcribed_RNA"/>
</dbReference>
<evidence type="ECO:0000313" key="3">
    <source>
        <dbReference type="EMBL" id="MBX52482.1"/>
    </source>
</evidence>
<keyword evidence="1" id="KW-0175">Coiled coil</keyword>